<dbReference type="Proteomes" id="UP000030640">
    <property type="component" value="Unassembled WGS sequence"/>
</dbReference>
<dbReference type="AlphaFoldDB" id="W7ADS5"/>
<evidence type="ECO:0000313" key="4">
    <source>
        <dbReference type="Proteomes" id="UP000030640"/>
    </source>
</evidence>
<feature type="compositionally biased region" description="Basic and acidic residues" evidence="1">
    <location>
        <begin position="148"/>
        <end position="168"/>
    </location>
</feature>
<feature type="transmembrane region" description="Helical" evidence="2">
    <location>
        <begin position="56"/>
        <end position="74"/>
    </location>
</feature>
<sequence>MEKDCKLAYDEDIHLGIPTEEAHKPYGLFLYHTKERKTNERGNFNMREVKNERNYTLYKIYTFLFLLCDVTFYVQKTAISFHTSVDHFFAKIFKFIRHFGNCFRHEEPMAELHFVYVDNDTRDVIYKYNHCVCLVKGNKNRGKCKNGQKGDNRRMGAEEINQKEQKNE</sequence>
<proteinExistence type="predicted"/>
<dbReference type="GeneID" id="20037643"/>
<evidence type="ECO:0000256" key="2">
    <source>
        <dbReference type="SAM" id="Phobius"/>
    </source>
</evidence>
<dbReference type="EMBL" id="KI965467">
    <property type="protein sequence ID" value="EUD67219.1"/>
    <property type="molecule type" value="Genomic_DNA"/>
</dbReference>
<gene>
    <name evidence="3" type="ORF">C922_02369</name>
</gene>
<dbReference type="OrthoDB" id="384619at2759"/>
<dbReference type="VEuPathDB" id="PlasmoDB:C922_02369"/>
<feature type="region of interest" description="Disordered" evidence="1">
    <location>
        <begin position="143"/>
        <end position="168"/>
    </location>
</feature>
<accession>W7ADS5</accession>
<keyword evidence="2" id="KW-0472">Membrane</keyword>
<organism evidence="3 4">
    <name type="scientific">Plasmodium inui San Antonio 1</name>
    <dbReference type="NCBI Taxonomy" id="1237626"/>
    <lineage>
        <taxon>Eukaryota</taxon>
        <taxon>Sar</taxon>
        <taxon>Alveolata</taxon>
        <taxon>Apicomplexa</taxon>
        <taxon>Aconoidasida</taxon>
        <taxon>Haemosporida</taxon>
        <taxon>Plasmodiidae</taxon>
        <taxon>Plasmodium</taxon>
        <taxon>Plasmodium (Plasmodium)</taxon>
    </lineage>
</organism>
<keyword evidence="2" id="KW-1133">Transmembrane helix</keyword>
<keyword evidence="4" id="KW-1185">Reference proteome</keyword>
<name>W7ADS5_9APIC</name>
<dbReference type="RefSeq" id="XP_008816190.1">
    <property type="nucleotide sequence ID" value="XM_008817968.1"/>
</dbReference>
<keyword evidence="2" id="KW-0812">Transmembrane</keyword>
<evidence type="ECO:0000313" key="3">
    <source>
        <dbReference type="EMBL" id="EUD67219.1"/>
    </source>
</evidence>
<reference evidence="3 4" key="1">
    <citation type="submission" date="2013-02" db="EMBL/GenBank/DDBJ databases">
        <title>The Genome Sequence of Plasmodium inui San Antonio 1.</title>
        <authorList>
            <consortium name="The Broad Institute Genome Sequencing Platform"/>
            <consortium name="The Broad Institute Genome Sequencing Center for Infectious Disease"/>
            <person name="Neafsey D."/>
            <person name="Cheeseman I."/>
            <person name="Volkman S."/>
            <person name="Adams J."/>
            <person name="Walker B."/>
            <person name="Young S.K."/>
            <person name="Zeng Q."/>
            <person name="Gargeya S."/>
            <person name="Fitzgerald M."/>
            <person name="Haas B."/>
            <person name="Abouelleil A."/>
            <person name="Alvarado L."/>
            <person name="Arachchi H.M."/>
            <person name="Berlin A.M."/>
            <person name="Chapman S.B."/>
            <person name="Dewar J."/>
            <person name="Goldberg J."/>
            <person name="Griggs A."/>
            <person name="Gujja S."/>
            <person name="Hansen M."/>
            <person name="Howarth C."/>
            <person name="Imamovic A."/>
            <person name="Larimer J."/>
            <person name="McCowan C."/>
            <person name="Murphy C."/>
            <person name="Neiman D."/>
            <person name="Pearson M."/>
            <person name="Priest M."/>
            <person name="Roberts A."/>
            <person name="Saif S."/>
            <person name="Shea T."/>
            <person name="Sisk P."/>
            <person name="Sykes S."/>
            <person name="Wortman J."/>
            <person name="Nusbaum C."/>
            <person name="Birren B."/>
        </authorList>
    </citation>
    <scope>NUCLEOTIDE SEQUENCE [LARGE SCALE GENOMIC DNA]</scope>
    <source>
        <strain evidence="3 4">San Antonio 1</strain>
    </source>
</reference>
<protein>
    <submittedName>
        <fullName evidence="3">Uncharacterized protein</fullName>
    </submittedName>
</protein>
<evidence type="ECO:0000256" key="1">
    <source>
        <dbReference type="SAM" id="MobiDB-lite"/>
    </source>
</evidence>